<dbReference type="Proteomes" id="UP000266188">
    <property type="component" value="Unassembled WGS sequence"/>
</dbReference>
<name>A0A3A2ZQJ6_9EURO</name>
<gene>
    <name evidence="1" type="ORF">PHISCL_02252</name>
</gene>
<dbReference type="EMBL" id="MVGC01000048">
    <property type="protein sequence ID" value="RJE25429.1"/>
    <property type="molecule type" value="Genomic_DNA"/>
</dbReference>
<sequence>MGTFFGSYVIYRIYKSNTESGNESWISNLISKWTPSEKVFEQRNALHTVAVEKAAHDRHLFMAQSQRETVGIRSPEQLNASGPYNVPAGALADVSAVAAHYERENQLAEEARVASMKDGKVVSLYD</sequence>
<dbReference type="STRING" id="2070753.A0A3A2ZQJ6"/>
<evidence type="ECO:0000313" key="2">
    <source>
        <dbReference type="Proteomes" id="UP000266188"/>
    </source>
</evidence>
<dbReference type="PANTHER" id="PTHR42100">
    <property type="entry name" value="OXIDOREDUCTASE 178 KDA SUBUNIT, PUTATIVE (AFU_ORTHOLOGUE AFUA_8G04320)-RELATED"/>
    <property type="match status" value="1"/>
</dbReference>
<keyword evidence="2" id="KW-1185">Reference proteome</keyword>
<evidence type="ECO:0000313" key="1">
    <source>
        <dbReference type="EMBL" id="RJE25429.1"/>
    </source>
</evidence>
<dbReference type="InterPro" id="IPR034444">
    <property type="entry name" value="Nuo17.8"/>
</dbReference>
<dbReference type="OrthoDB" id="2120038at2759"/>
<comment type="caution">
    <text evidence="1">The sequence shown here is derived from an EMBL/GenBank/DDBJ whole genome shotgun (WGS) entry which is preliminary data.</text>
</comment>
<dbReference type="GO" id="GO:0005739">
    <property type="term" value="C:mitochondrion"/>
    <property type="evidence" value="ECO:0007669"/>
    <property type="project" value="InterPro"/>
</dbReference>
<protein>
    <recommendedName>
        <fullName evidence="3">NADH-ubiquinone oxidoreductase</fullName>
    </recommendedName>
</protein>
<dbReference type="PANTHER" id="PTHR42100:SF1">
    <property type="entry name" value="OXIDOREDUCTASE 178 KDA SUBUNIT, PUTATIVE (AFU_ORTHOLOGUE AFUA_8G04320)-RELATED"/>
    <property type="match status" value="1"/>
</dbReference>
<dbReference type="AlphaFoldDB" id="A0A3A2ZQJ6"/>
<proteinExistence type="predicted"/>
<accession>A0A3A2ZQJ6</accession>
<reference evidence="2" key="1">
    <citation type="submission" date="2017-02" db="EMBL/GenBank/DDBJ databases">
        <authorList>
            <person name="Tafer H."/>
            <person name="Lopandic K."/>
        </authorList>
    </citation>
    <scope>NUCLEOTIDE SEQUENCE [LARGE SCALE GENOMIC DNA]</scope>
    <source>
        <strain evidence="2">CBS 366.77</strain>
    </source>
</reference>
<evidence type="ECO:0008006" key="3">
    <source>
        <dbReference type="Google" id="ProtNLM"/>
    </source>
</evidence>
<organism evidence="1 2">
    <name type="scientific">Aspergillus sclerotialis</name>
    <dbReference type="NCBI Taxonomy" id="2070753"/>
    <lineage>
        <taxon>Eukaryota</taxon>
        <taxon>Fungi</taxon>
        <taxon>Dikarya</taxon>
        <taxon>Ascomycota</taxon>
        <taxon>Pezizomycotina</taxon>
        <taxon>Eurotiomycetes</taxon>
        <taxon>Eurotiomycetidae</taxon>
        <taxon>Eurotiales</taxon>
        <taxon>Aspergillaceae</taxon>
        <taxon>Aspergillus</taxon>
        <taxon>Aspergillus subgen. Polypaecilum</taxon>
    </lineage>
</organism>